<dbReference type="InterPro" id="IPR007266">
    <property type="entry name" value="Ero1"/>
</dbReference>
<dbReference type="Pfam" id="PF04137">
    <property type="entry name" value="ERO1"/>
    <property type="match status" value="1"/>
</dbReference>
<evidence type="ECO:0000256" key="3">
    <source>
        <dbReference type="ARBA" id="ARBA00008277"/>
    </source>
</evidence>
<sequence length="1002" mass="113327">MSECSSGDEPRTPTSRRLSDVKVPSGSQAAAFISRTIPRSPTKPDMKRRREEDAVPQLSKIRADTGDELEAHFRGLISDLTDFLSGQAVPAKHKEFLKEYSHRTATVLGTAMKYLRQLEGKCMGLAETSKAMIAEAVKEGIEAAQRPGVQLSPIVRSVGELREEIRLRQQHEPRMDEQSSHTESVLRVMKEIDEKVEKQGRNLADQVKTCSQMLKNWSAPTTASDTEDGDWTQAANRRRSKMRRRNDARGSAAIEAATSGDARPSYSQIVGEPFSKIRAEIQAGLTGRGGPLPTEKAGILIVSSKEGNAMRKLSALGKPAELGLEIKAARPGRNGEVILELDNNVTAESINQNQKLLEAGLSARSAPTRKPRLVIHGVPAELTPEELLEEFVSSNLPGVSAQEKKEGFLPVYKTGPRNLATTKWVAEVTPAIRHAVMTEGRIRIGCPNQQKEEESRISKARRERRRIRDTTYLTSCTCHSVCVMTDFQCTAIHQPCFRRTEYYLRSNKMSLSCSGRLVSIMTRTMTKVIFLYYALLIPMLDVKCSVDSGLEAHPFAAPKDGPLNLGRDCFCKLKGQIDDCSCSVDTVDHFNNAKVFPRLISLLEKDYFRFYKVNLKKECPFWADDSRCSMRTCHVKTCHEDDIPLGLKGHDLHDENMAVKYLKASPDSDDENECIEDDLDPELGFLNTTISDLAYKGFELWQAYDDSQENFCTLPDEDGDAQYVDLSLNPERYTGYKGSSAHRIWRSIYMENCFRPKESYSDYIRSSMLNDLCLEKRVFYRVISGLHTSINIHLCSNYLFSAKNLLSRDSDFENWGHNLEEFKRRFNPEYTDKEGPQWLKNLYFLYLLELRAVAKAAPFLTKAKYYTGNDEEDGETEVAIKDLLSIVRSFPDHFDESSMFSGGQQALKLKEEFRQHFKNITRIMDCVGCEKCKLWGKLQVQGLGTALKILFSGKFDRATHTEPSYVNRSFQLERSEIVALFNALGRLSTSIHEIEVFRQMMR</sequence>
<evidence type="ECO:0000256" key="4">
    <source>
        <dbReference type="ARBA" id="ARBA00011802"/>
    </source>
</evidence>
<keyword evidence="13" id="KW-1015">Disulfide bond</keyword>
<evidence type="ECO:0000313" key="18">
    <source>
        <dbReference type="Proteomes" id="UP001307889"/>
    </source>
</evidence>
<reference evidence="17 18" key="1">
    <citation type="submission" date="2023-09" db="EMBL/GenBank/DDBJ databases">
        <title>Nesidiocoris tenuis whole genome shotgun sequence.</title>
        <authorList>
            <person name="Shibata T."/>
            <person name="Shimoda M."/>
            <person name="Kobayashi T."/>
            <person name="Uehara T."/>
        </authorList>
    </citation>
    <scope>NUCLEOTIDE SEQUENCE [LARGE SCALE GENOMIC DNA]</scope>
    <source>
        <strain evidence="17 18">Japan</strain>
    </source>
</reference>
<evidence type="ECO:0000256" key="16">
    <source>
        <dbReference type="SAM" id="MobiDB-lite"/>
    </source>
</evidence>
<keyword evidence="15" id="KW-0676">Redox-active center</keyword>
<keyword evidence="8" id="KW-0256">Endoplasmic reticulum</keyword>
<dbReference type="PANTHER" id="PTHR12613">
    <property type="entry name" value="ERO1-RELATED"/>
    <property type="match status" value="1"/>
</dbReference>
<evidence type="ECO:0000256" key="6">
    <source>
        <dbReference type="ARBA" id="ARBA00022630"/>
    </source>
</evidence>
<feature type="compositionally biased region" description="Basic residues" evidence="16">
    <location>
        <begin position="236"/>
        <end position="246"/>
    </location>
</feature>
<keyword evidence="14" id="KW-0325">Glycoprotein</keyword>
<comment type="similarity">
    <text evidence="3">Belongs to the EROs family.</text>
</comment>
<name>A0ABN7A7P3_9HEMI</name>
<feature type="region of interest" description="Disordered" evidence="16">
    <location>
        <begin position="1"/>
        <end position="58"/>
    </location>
</feature>
<keyword evidence="11" id="KW-0560">Oxidoreductase</keyword>
<keyword evidence="12" id="KW-0472">Membrane</keyword>
<dbReference type="EMBL" id="AP028909">
    <property type="protein sequence ID" value="BES88302.1"/>
    <property type="molecule type" value="Genomic_DNA"/>
</dbReference>
<comment type="subcellular location">
    <subcellularLocation>
        <location evidence="2">Endoplasmic reticulum membrane</location>
        <topology evidence="2">Peripheral membrane protein</topology>
        <orientation evidence="2">Lumenal side</orientation>
    </subcellularLocation>
</comment>
<evidence type="ECO:0000256" key="12">
    <source>
        <dbReference type="ARBA" id="ARBA00023136"/>
    </source>
</evidence>
<dbReference type="SUPFAM" id="SSF110019">
    <property type="entry name" value="ERO1-like"/>
    <property type="match status" value="1"/>
</dbReference>
<keyword evidence="18" id="KW-1185">Reference proteome</keyword>
<evidence type="ECO:0000256" key="1">
    <source>
        <dbReference type="ARBA" id="ARBA00001974"/>
    </source>
</evidence>
<dbReference type="PANTHER" id="PTHR12613:SF0">
    <property type="entry name" value="ERO1-LIKE PROTEIN"/>
    <property type="match status" value="1"/>
</dbReference>
<organism evidence="17 18">
    <name type="scientific">Nesidiocoris tenuis</name>
    <dbReference type="NCBI Taxonomy" id="355587"/>
    <lineage>
        <taxon>Eukaryota</taxon>
        <taxon>Metazoa</taxon>
        <taxon>Ecdysozoa</taxon>
        <taxon>Arthropoda</taxon>
        <taxon>Hexapoda</taxon>
        <taxon>Insecta</taxon>
        <taxon>Pterygota</taxon>
        <taxon>Neoptera</taxon>
        <taxon>Paraneoptera</taxon>
        <taxon>Hemiptera</taxon>
        <taxon>Heteroptera</taxon>
        <taxon>Panheteroptera</taxon>
        <taxon>Cimicomorpha</taxon>
        <taxon>Miridae</taxon>
        <taxon>Dicyphina</taxon>
        <taxon>Nesidiocoris</taxon>
    </lineage>
</organism>
<keyword evidence="9" id="KW-0274">FAD</keyword>
<evidence type="ECO:0000256" key="9">
    <source>
        <dbReference type="ARBA" id="ARBA00022827"/>
    </source>
</evidence>
<keyword evidence="5" id="KW-0813">Transport</keyword>
<feature type="compositionally biased region" description="Basic and acidic residues" evidence="16">
    <location>
        <begin position="42"/>
        <end position="53"/>
    </location>
</feature>
<protein>
    <submittedName>
        <fullName evidence="17">Endoplasmic Reticulum Oxidoreductin 1 (ERO1)</fullName>
    </submittedName>
</protein>
<proteinExistence type="inferred from homology"/>
<gene>
    <name evidence="17" type="ORF">NTJ_01108</name>
</gene>
<accession>A0ABN7A7P3</accession>
<evidence type="ECO:0000256" key="15">
    <source>
        <dbReference type="ARBA" id="ARBA00023284"/>
    </source>
</evidence>
<evidence type="ECO:0000256" key="10">
    <source>
        <dbReference type="ARBA" id="ARBA00022982"/>
    </source>
</evidence>
<evidence type="ECO:0000256" key="2">
    <source>
        <dbReference type="ARBA" id="ARBA00004367"/>
    </source>
</evidence>
<comment type="subunit">
    <text evidence="4">May function both as a monomer and a homodimer.</text>
</comment>
<keyword evidence="7" id="KW-0732">Signal</keyword>
<dbReference type="InterPro" id="IPR037192">
    <property type="entry name" value="ERO1-like_sf"/>
</dbReference>
<dbReference type="Proteomes" id="UP001307889">
    <property type="component" value="Chromosome 1"/>
</dbReference>
<keyword evidence="6" id="KW-0285">Flavoprotein</keyword>
<evidence type="ECO:0000256" key="13">
    <source>
        <dbReference type="ARBA" id="ARBA00023157"/>
    </source>
</evidence>
<evidence type="ECO:0000256" key="8">
    <source>
        <dbReference type="ARBA" id="ARBA00022824"/>
    </source>
</evidence>
<evidence type="ECO:0000256" key="5">
    <source>
        <dbReference type="ARBA" id="ARBA00022448"/>
    </source>
</evidence>
<evidence type="ECO:0000256" key="11">
    <source>
        <dbReference type="ARBA" id="ARBA00023002"/>
    </source>
</evidence>
<evidence type="ECO:0000256" key="14">
    <source>
        <dbReference type="ARBA" id="ARBA00023180"/>
    </source>
</evidence>
<feature type="region of interest" description="Disordered" evidence="16">
    <location>
        <begin position="218"/>
        <end position="267"/>
    </location>
</feature>
<evidence type="ECO:0000313" key="17">
    <source>
        <dbReference type="EMBL" id="BES88302.1"/>
    </source>
</evidence>
<comment type="cofactor">
    <cofactor evidence="1">
        <name>FAD</name>
        <dbReference type="ChEBI" id="CHEBI:57692"/>
    </cofactor>
</comment>
<keyword evidence="10" id="KW-0249">Electron transport</keyword>
<evidence type="ECO:0000256" key="7">
    <source>
        <dbReference type="ARBA" id="ARBA00022729"/>
    </source>
</evidence>